<dbReference type="SUPFAM" id="SSF50405">
    <property type="entry name" value="Actin-crosslinking proteins"/>
    <property type="match status" value="1"/>
</dbReference>
<sequence>MSVNHRRQTWSRRRVLTTALGGTAAAAAGAFGIAKAATAASSSASAAGDVVGKITVGYQGWFAAIGDGAPINAWWHWSPDSSKAPSPSNTGIKCWPDNREYTKTYQTGYAALGNGQPATLFSSYDQQTVDTHFLWMQQNDIDTAALQRFNPTGGEGPTRDAMATKVRSSAEKYGRKFYIMYDATGWTNMQSEMKADWTNKMKAHTASSAYAMQNGKPVVCIWGFGFNDANHPWDAATCLDVVNWFKSQGCYVIGGVPREWRTGVGGSRAGFSGVYHAFNMLSPWMVGAIGNAADSDSAYQNINVPDQADCNANGVDYQPCVLPGDVSARQRAHGDFMWRQFYNMVRVGAQGIYISMFDEYNEGNQIAKTAETQAWTPTNSGFLALDEDGTACSSDYYLRLTGDGGRMLKGQIALTATRPTQPVVVIAPALRTVSLRARANSDYVTAENAGASALIANRTSVGTWEQFDVVDAGSGNIALRAKVNGMYVTAENAGASALIANRTAIGPWESFKLVTNSNGTVSLLAQVNGKYVTAENAGAAPLIANRTAIGTWEQFDQATV</sequence>
<dbReference type="Proteomes" id="UP001592528">
    <property type="component" value="Unassembled WGS sequence"/>
</dbReference>
<dbReference type="CDD" id="cd11576">
    <property type="entry name" value="GH99_GH71_like_2"/>
    <property type="match status" value="1"/>
</dbReference>
<dbReference type="PROSITE" id="PS51318">
    <property type="entry name" value="TAT"/>
    <property type="match status" value="1"/>
</dbReference>
<dbReference type="InterPro" id="IPR008999">
    <property type="entry name" value="Actin-crosslinking"/>
</dbReference>
<dbReference type="Gene3D" id="3.20.20.80">
    <property type="entry name" value="Glycosidases"/>
    <property type="match status" value="1"/>
</dbReference>
<name>A0ABV6UIY4_9ACTN</name>
<proteinExistence type="predicted"/>
<evidence type="ECO:0000256" key="1">
    <source>
        <dbReference type="SAM" id="SignalP"/>
    </source>
</evidence>
<dbReference type="PANTHER" id="PTHR10551:SF9">
    <property type="entry name" value="FASCIN-2"/>
    <property type="match status" value="1"/>
</dbReference>
<dbReference type="CDD" id="cd00257">
    <property type="entry name" value="beta-trefoil_FSCN-like"/>
    <property type="match status" value="1"/>
</dbReference>
<dbReference type="EMBL" id="JBHEZZ010000004">
    <property type="protein sequence ID" value="MFC1401420.1"/>
    <property type="molecule type" value="Genomic_DNA"/>
</dbReference>
<accession>A0ABV6UIY4</accession>
<organism evidence="2 3">
    <name type="scientific">Streptacidiphilus cavernicola</name>
    <dbReference type="NCBI Taxonomy" id="3342716"/>
    <lineage>
        <taxon>Bacteria</taxon>
        <taxon>Bacillati</taxon>
        <taxon>Actinomycetota</taxon>
        <taxon>Actinomycetes</taxon>
        <taxon>Kitasatosporales</taxon>
        <taxon>Streptomycetaceae</taxon>
        <taxon>Streptacidiphilus</taxon>
    </lineage>
</organism>
<gene>
    <name evidence="2" type="ORF">ACEZDJ_08980</name>
</gene>
<dbReference type="Gene3D" id="2.80.10.50">
    <property type="match status" value="1"/>
</dbReference>
<feature type="chain" id="PRO_5046123269" evidence="1">
    <location>
        <begin position="37"/>
        <end position="560"/>
    </location>
</feature>
<dbReference type="RefSeq" id="WP_380521863.1">
    <property type="nucleotide sequence ID" value="NZ_JBHEZZ010000004.1"/>
</dbReference>
<dbReference type="PANTHER" id="PTHR10551">
    <property type="entry name" value="FASCIN"/>
    <property type="match status" value="1"/>
</dbReference>
<evidence type="ECO:0000313" key="2">
    <source>
        <dbReference type="EMBL" id="MFC1401420.1"/>
    </source>
</evidence>
<protein>
    <submittedName>
        <fullName evidence="2">Xylosidase</fullName>
    </submittedName>
</protein>
<reference evidence="2 3" key="1">
    <citation type="submission" date="2024-09" db="EMBL/GenBank/DDBJ databases">
        <authorList>
            <person name="Lee S.D."/>
        </authorList>
    </citation>
    <scope>NUCLEOTIDE SEQUENCE [LARGE SCALE GENOMIC DNA]</scope>
    <source>
        <strain evidence="2 3">N1-5</strain>
    </source>
</reference>
<comment type="caution">
    <text evidence="2">The sequence shown here is derived from an EMBL/GenBank/DDBJ whole genome shotgun (WGS) entry which is preliminary data.</text>
</comment>
<evidence type="ECO:0000313" key="3">
    <source>
        <dbReference type="Proteomes" id="UP001592528"/>
    </source>
</evidence>
<feature type="signal peptide" evidence="1">
    <location>
        <begin position="1"/>
        <end position="36"/>
    </location>
</feature>
<keyword evidence="1" id="KW-0732">Signal</keyword>
<dbReference type="InterPro" id="IPR010431">
    <property type="entry name" value="Fascin"/>
</dbReference>
<dbReference type="InterPro" id="IPR006311">
    <property type="entry name" value="TAT_signal"/>
</dbReference>
<keyword evidence="3" id="KW-1185">Reference proteome</keyword>